<comment type="caution">
    <text evidence="2">The sequence shown here is derived from an EMBL/GenBank/DDBJ whole genome shotgun (WGS) entry which is preliminary data.</text>
</comment>
<evidence type="ECO:0000313" key="2">
    <source>
        <dbReference type="EMBL" id="CAA3014648.1"/>
    </source>
</evidence>
<dbReference type="EMBL" id="CACTIH010007499">
    <property type="protein sequence ID" value="CAA3014648.1"/>
    <property type="molecule type" value="Genomic_DNA"/>
</dbReference>
<feature type="non-terminal residue" evidence="2">
    <location>
        <position position="64"/>
    </location>
</feature>
<dbReference type="OrthoDB" id="667358at2759"/>
<evidence type="ECO:0000259" key="1">
    <source>
        <dbReference type="Pfam" id="PF07897"/>
    </source>
</evidence>
<sequence>MADAQENIEIFNLLDGFLVNGQEQEAEEKIELSLGLSSNGRFGIDLISDGKKLKRSSPFSTVDV</sequence>
<proteinExistence type="predicted"/>
<dbReference type="InterPro" id="IPR012463">
    <property type="entry name" value="Ninja_motif"/>
</dbReference>
<accession>A0A8S0U8Q7</accession>
<feature type="domain" description="Ethylene-responsive binding factor-associated repression" evidence="1">
    <location>
        <begin position="26"/>
        <end position="57"/>
    </location>
</feature>
<reference evidence="2 3" key="1">
    <citation type="submission" date="2019-12" db="EMBL/GenBank/DDBJ databases">
        <authorList>
            <person name="Alioto T."/>
            <person name="Alioto T."/>
            <person name="Gomez Garrido J."/>
        </authorList>
    </citation>
    <scope>NUCLEOTIDE SEQUENCE [LARGE SCALE GENOMIC DNA]</scope>
</reference>
<dbReference type="Proteomes" id="UP000594638">
    <property type="component" value="Unassembled WGS sequence"/>
</dbReference>
<dbReference type="Gramene" id="OE9A043505T1">
    <property type="protein sequence ID" value="OE9A043505C1"/>
    <property type="gene ID" value="OE9A043505"/>
</dbReference>
<protein>
    <recommendedName>
        <fullName evidence="1">Ethylene-responsive binding factor-associated repression domain-containing protein</fullName>
    </recommendedName>
</protein>
<dbReference type="Pfam" id="PF07897">
    <property type="entry name" value="EAR"/>
    <property type="match status" value="1"/>
</dbReference>
<dbReference type="AlphaFoldDB" id="A0A8S0U8Q7"/>
<gene>
    <name evidence="2" type="ORF">OLEA9_A043505</name>
</gene>
<keyword evidence="3" id="KW-1185">Reference proteome</keyword>
<organism evidence="2 3">
    <name type="scientific">Olea europaea subsp. europaea</name>
    <dbReference type="NCBI Taxonomy" id="158383"/>
    <lineage>
        <taxon>Eukaryota</taxon>
        <taxon>Viridiplantae</taxon>
        <taxon>Streptophyta</taxon>
        <taxon>Embryophyta</taxon>
        <taxon>Tracheophyta</taxon>
        <taxon>Spermatophyta</taxon>
        <taxon>Magnoliopsida</taxon>
        <taxon>eudicotyledons</taxon>
        <taxon>Gunneridae</taxon>
        <taxon>Pentapetalae</taxon>
        <taxon>asterids</taxon>
        <taxon>lamiids</taxon>
        <taxon>Lamiales</taxon>
        <taxon>Oleaceae</taxon>
        <taxon>Oleeae</taxon>
        <taxon>Olea</taxon>
    </lineage>
</organism>
<evidence type="ECO:0000313" key="3">
    <source>
        <dbReference type="Proteomes" id="UP000594638"/>
    </source>
</evidence>
<name>A0A8S0U8Q7_OLEEU</name>